<evidence type="ECO:0000313" key="3">
    <source>
        <dbReference type="Proteomes" id="UP000270296"/>
    </source>
</evidence>
<feature type="compositionally biased region" description="Low complexity" evidence="1">
    <location>
        <begin position="1"/>
        <end position="17"/>
    </location>
</feature>
<organism evidence="4">
    <name type="scientific">Soboliphyme baturini</name>
    <dbReference type="NCBI Taxonomy" id="241478"/>
    <lineage>
        <taxon>Eukaryota</taxon>
        <taxon>Metazoa</taxon>
        <taxon>Ecdysozoa</taxon>
        <taxon>Nematoda</taxon>
        <taxon>Enoplea</taxon>
        <taxon>Dorylaimia</taxon>
        <taxon>Dioctophymatida</taxon>
        <taxon>Dioctophymatoidea</taxon>
        <taxon>Soboliphymatidae</taxon>
        <taxon>Soboliphyme</taxon>
    </lineage>
</organism>
<proteinExistence type="predicted"/>
<sequence>MRWPARLRQSGSQRQRQFAQLGHWEKPHSQHSRRDATTLTFRSVVIASLTVSPWWYTDRPQDKQAKESFIAERRGETRRGQVRFT</sequence>
<evidence type="ECO:0000313" key="4">
    <source>
        <dbReference type="WBParaSite" id="SBAD_0000179601-mRNA-1"/>
    </source>
</evidence>
<dbReference type="Proteomes" id="UP000270296">
    <property type="component" value="Unassembled WGS sequence"/>
</dbReference>
<protein>
    <submittedName>
        <fullName evidence="2 4">Uncharacterized protein</fullName>
    </submittedName>
</protein>
<dbReference type="EMBL" id="UZAM01006922">
    <property type="protein sequence ID" value="VDO95244.1"/>
    <property type="molecule type" value="Genomic_DNA"/>
</dbReference>
<evidence type="ECO:0000313" key="2">
    <source>
        <dbReference type="EMBL" id="VDO95244.1"/>
    </source>
</evidence>
<evidence type="ECO:0000256" key="1">
    <source>
        <dbReference type="SAM" id="MobiDB-lite"/>
    </source>
</evidence>
<name>A0A183IDL4_9BILA</name>
<reference evidence="4" key="1">
    <citation type="submission" date="2016-06" db="UniProtKB">
        <authorList>
            <consortium name="WormBaseParasite"/>
        </authorList>
    </citation>
    <scope>IDENTIFICATION</scope>
</reference>
<feature type="region of interest" description="Disordered" evidence="1">
    <location>
        <begin position="1"/>
        <end position="35"/>
    </location>
</feature>
<gene>
    <name evidence="2" type="ORF">SBAD_LOCUS1708</name>
</gene>
<keyword evidence="3" id="KW-1185">Reference proteome</keyword>
<reference evidence="2 3" key="2">
    <citation type="submission" date="2018-11" db="EMBL/GenBank/DDBJ databases">
        <authorList>
            <consortium name="Pathogen Informatics"/>
        </authorList>
    </citation>
    <scope>NUCLEOTIDE SEQUENCE [LARGE SCALE GENOMIC DNA]</scope>
</reference>
<accession>A0A183IDL4</accession>
<feature type="compositionally biased region" description="Basic and acidic residues" evidence="1">
    <location>
        <begin position="23"/>
        <end position="35"/>
    </location>
</feature>
<dbReference type="WBParaSite" id="SBAD_0000179601-mRNA-1">
    <property type="protein sequence ID" value="SBAD_0000179601-mRNA-1"/>
    <property type="gene ID" value="SBAD_0000179601"/>
</dbReference>
<dbReference type="AlphaFoldDB" id="A0A183IDL4"/>